<dbReference type="EMBL" id="JAIXMP010000001">
    <property type="protein sequence ID" value="KAI9278247.1"/>
    <property type="molecule type" value="Genomic_DNA"/>
</dbReference>
<gene>
    <name evidence="1" type="ORF">BDA99DRAFT_577704</name>
</gene>
<dbReference type="AlphaFoldDB" id="A0AAD5PK44"/>
<sequence>MWEKIVKEKENMLASNRIGLSDKSKRLIERIFNSFKKGGSSHGDNNVKDENKNLEKILLEIAICEECLNLLMKGQVASEEMMVIQALDIVVVRQKKNFSRDSSNKSELTFYPRFAMILDIIFKDTEFIIDDGEKVSQVTKKIQKENAVRYGDATKVTTFGRRIDLFIASSRIELSSSEWETDKASPSAYIQQQVKNIRTNKAIVNSLRQLPVEPSRLKEVINVGMNWIGKFSANWDCKIQMVLQLLFTAAVVIFFSTTLGGDFVNWTSPLPPEAGPIYHSRCTHSHTLDKLLWWKKHHTGLMRIIRPAHAELERKQKLAKARGESNLKRMNSPDTFFTLVT</sequence>
<name>A0AAD5PK44_9FUNG</name>
<proteinExistence type="predicted"/>
<evidence type="ECO:0000313" key="2">
    <source>
        <dbReference type="Proteomes" id="UP001209540"/>
    </source>
</evidence>
<dbReference type="Proteomes" id="UP001209540">
    <property type="component" value="Unassembled WGS sequence"/>
</dbReference>
<accession>A0AAD5PK44</accession>
<reference evidence="1" key="2">
    <citation type="submission" date="2023-02" db="EMBL/GenBank/DDBJ databases">
        <authorList>
            <consortium name="DOE Joint Genome Institute"/>
            <person name="Mondo S.J."/>
            <person name="Chang Y."/>
            <person name="Wang Y."/>
            <person name="Ahrendt S."/>
            <person name="Andreopoulos W."/>
            <person name="Barry K."/>
            <person name="Beard J."/>
            <person name="Benny G.L."/>
            <person name="Blankenship S."/>
            <person name="Bonito G."/>
            <person name="Cuomo C."/>
            <person name="Desiro A."/>
            <person name="Gervers K.A."/>
            <person name="Hundley H."/>
            <person name="Kuo A."/>
            <person name="LaButti K."/>
            <person name="Lang B.F."/>
            <person name="Lipzen A."/>
            <person name="O'Donnell K."/>
            <person name="Pangilinan J."/>
            <person name="Reynolds N."/>
            <person name="Sandor L."/>
            <person name="Smith M.W."/>
            <person name="Tsang A."/>
            <person name="Grigoriev I.V."/>
            <person name="Stajich J.E."/>
            <person name="Spatafora J.W."/>
        </authorList>
    </citation>
    <scope>NUCLEOTIDE SEQUENCE</scope>
    <source>
        <strain evidence="1">RSA 2281</strain>
    </source>
</reference>
<organism evidence="1 2">
    <name type="scientific">Phascolomyces articulosus</name>
    <dbReference type="NCBI Taxonomy" id="60185"/>
    <lineage>
        <taxon>Eukaryota</taxon>
        <taxon>Fungi</taxon>
        <taxon>Fungi incertae sedis</taxon>
        <taxon>Mucoromycota</taxon>
        <taxon>Mucoromycotina</taxon>
        <taxon>Mucoromycetes</taxon>
        <taxon>Mucorales</taxon>
        <taxon>Lichtheimiaceae</taxon>
        <taxon>Phascolomyces</taxon>
    </lineage>
</organism>
<comment type="caution">
    <text evidence="1">The sequence shown here is derived from an EMBL/GenBank/DDBJ whole genome shotgun (WGS) entry which is preliminary data.</text>
</comment>
<protein>
    <submittedName>
        <fullName evidence="1">Uncharacterized protein</fullName>
    </submittedName>
</protein>
<reference evidence="1" key="1">
    <citation type="journal article" date="2022" name="IScience">
        <title>Evolution of zygomycete secretomes and the origins of terrestrial fungal ecologies.</title>
        <authorList>
            <person name="Chang Y."/>
            <person name="Wang Y."/>
            <person name="Mondo S."/>
            <person name="Ahrendt S."/>
            <person name="Andreopoulos W."/>
            <person name="Barry K."/>
            <person name="Beard J."/>
            <person name="Benny G.L."/>
            <person name="Blankenship S."/>
            <person name="Bonito G."/>
            <person name="Cuomo C."/>
            <person name="Desiro A."/>
            <person name="Gervers K.A."/>
            <person name="Hundley H."/>
            <person name="Kuo A."/>
            <person name="LaButti K."/>
            <person name="Lang B.F."/>
            <person name="Lipzen A."/>
            <person name="O'Donnell K."/>
            <person name="Pangilinan J."/>
            <person name="Reynolds N."/>
            <person name="Sandor L."/>
            <person name="Smith M.E."/>
            <person name="Tsang A."/>
            <person name="Grigoriev I.V."/>
            <person name="Stajich J.E."/>
            <person name="Spatafora J.W."/>
        </authorList>
    </citation>
    <scope>NUCLEOTIDE SEQUENCE</scope>
    <source>
        <strain evidence="1">RSA 2281</strain>
    </source>
</reference>
<evidence type="ECO:0000313" key="1">
    <source>
        <dbReference type="EMBL" id="KAI9278247.1"/>
    </source>
</evidence>
<keyword evidence="2" id="KW-1185">Reference proteome</keyword>